<evidence type="ECO:0000256" key="7">
    <source>
        <dbReference type="ARBA" id="ARBA00023212"/>
    </source>
</evidence>
<accession>A0A9P4YHZ2</accession>
<comment type="subcellular location">
    <subcellularLocation>
        <location evidence="1">Cytoplasm</location>
        <location evidence="1">Cytoskeleton</location>
    </subcellularLocation>
</comment>
<keyword evidence="7" id="KW-0206">Cytoskeleton</keyword>
<dbReference type="GO" id="GO:0016491">
    <property type="term" value="F:oxidoreductase activity"/>
    <property type="evidence" value="ECO:0007669"/>
    <property type="project" value="UniProtKB-KW"/>
</dbReference>
<comment type="similarity">
    <text evidence="2">Belongs to the ARPC3 family.</text>
</comment>
<name>A0A9P4YHZ2_9EURO</name>
<dbReference type="CDD" id="cd05259">
    <property type="entry name" value="PCBER_SDR_a"/>
    <property type="match status" value="1"/>
</dbReference>
<evidence type="ECO:0000313" key="9">
    <source>
        <dbReference type="EMBL" id="KAF3895455.1"/>
    </source>
</evidence>
<dbReference type="Gene3D" id="3.40.50.720">
    <property type="entry name" value="NAD(P)-binding Rossmann-like Domain"/>
    <property type="match status" value="1"/>
</dbReference>
<keyword evidence="5" id="KW-0560">Oxidoreductase</keyword>
<gene>
    <name evidence="9" type="ORF">GY632_3267</name>
</gene>
<comment type="caution">
    <text evidence="9">The sequence shown here is derived from an EMBL/GenBank/DDBJ whole genome shotgun (WGS) entry which is preliminary data.</text>
</comment>
<feature type="domain" description="NmrA-like" evidence="8">
    <location>
        <begin position="177"/>
        <end position="282"/>
    </location>
</feature>
<protein>
    <submittedName>
        <fullName evidence="9">Isoflavone reductase family protein (CipA)</fullName>
    </submittedName>
</protein>
<dbReference type="GO" id="GO:0034314">
    <property type="term" value="P:Arp2/3 complex-mediated actin nucleation"/>
    <property type="evidence" value="ECO:0007669"/>
    <property type="project" value="InterPro"/>
</dbReference>
<dbReference type="SUPFAM" id="SSF69060">
    <property type="entry name" value="Arp2/3 complex 21 kDa subunit ARPC3"/>
    <property type="match status" value="1"/>
</dbReference>
<dbReference type="Proteomes" id="UP000749309">
    <property type="component" value="Unassembled WGS sequence"/>
</dbReference>
<dbReference type="PANTHER" id="PTHR47706">
    <property type="entry name" value="NMRA-LIKE FAMILY PROTEIN"/>
    <property type="match status" value="1"/>
</dbReference>
<dbReference type="GO" id="GO:0003779">
    <property type="term" value="F:actin binding"/>
    <property type="evidence" value="ECO:0007669"/>
    <property type="project" value="UniProtKB-KW"/>
</dbReference>
<evidence type="ECO:0000259" key="8">
    <source>
        <dbReference type="Pfam" id="PF05368"/>
    </source>
</evidence>
<evidence type="ECO:0000256" key="1">
    <source>
        <dbReference type="ARBA" id="ARBA00004245"/>
    </source>
</evidence>
<proteinExistence type="inferred from homology"/>
<evidence type="ECO:0000256" key="6">
    <source>
        <dbReference type="ARBA" id="ARBA00023203"/>
    </source>
</evidence>
<keyword evidence="3" id="KW-0963">Cytoplasm</keyword>
<dbReference type="InterPro" id="IPR007204">
    <property type="entry name" value="ARPC3"/>
</dbReference>
<dbReference type="GO" id="GO:0005885">
    <property type="term" value="C:Arp2/3 protein complex"/>
    <property type="evidence" value="ECO:0007669"/>
    <property type="project" value="InterPro"/>
</dbReference>
<evidence type="ECO:0000256" key="5">
    <source>
        <dbReference type="ARBA" id="ARBA00023002"/>
    </source>
</evidence>
<dbReference type="PANTHER" id="PTHR47706:SF7">
    <property type="entry name" value="CIPA-LIKE, PUTATIVE (AFU_ORTHOLOGUE AFUA_1G01630)-RELATED"/>
    <property type="match status" value="1"/>
</dbReference>
<dbReference type="AlphaFoldDB" id="A0A9P4YHZ2"/>
<evidence type="ECO:0000256" key="2">
    <source>
        <dbReference type="ARBA" id="ARBA00010856"/>
    </source>
</evidence>
<dbReference type="InterPro" id="IPR045312">
    <property type="entry name" value="PCBER-like"/>
</dbReference>
<dbReference type="InterPro" id="IPR036291">
    <property type="entry name" value="NAD(P)-bd_dom_sf"/>
</dbReference>
<dbReference type="SUPFAM" id="SSF51735">
    <property type="entry name" value="NAD(P)-binding Rossmann-fold domains"/>
    <property type="match status" value="1"/>
</dbReference>
<reference evidence="9" key="1">
    <citation type="submission" date="2020-03" db="EMBL/GenBank/DDBJ databases">
        <title>Whole Genome Sequence of Trichophyton interdigitale from India.</title>
        <authorList>
            <person name="Kumar P."/>
        </authorList>
    </citation>
    <scope>NUCLEOTIDE SEQUENCE</scope>
    <source>
        <strain evidence="9">UCMS-IGIB-CI14</strain>
    </source>
</reference>
<organism evidence="9 10">
    <name type="scientific">Trichophyton interdigitale</name>
    <dbReference type="NCBI Taxonomy" id="101480"/>
    <lineage>
        <taxon>Eukaryota</taxon>
        <taxon>Fungi</taxon>
        <taxon>Dikarya</taxon>
        <taxon>Ascomycota</taxon>
        <taxon>Pezizomycotina</taxon>
        <taxon>Eurotiomycetes</taxon>
        <taxon>Eurotiomycetidae</taxon>
        <taxon>Onygenales</taxon>
        <taxon>Arthrodermataceae</taxon>
        <taxon>Trichophyton</taxon>
    </lineage>
</organism>
<keyword evidence="6" id="KW-0009">Actin-binding</keyword>
<evidence type="ECO:0000256" key="3">
    <source>
        <dbReference type="ARBA" id="ARBA00022490"/>
    </source>
</evidence>
<dbReference type="Pfam" id="PF05368">
    <property type="entry name" value="NmrA"/>
    <property type="match status" value="1"/>
</dbReference>
<keyword evidence="4" id="KW-0521">NADP</keyword>
<dbReference type="EMBL" id="JAAQVJ010000091">
    <property type="protein sequence ID" value="KAF3895455.1"/>
    <property type="molecule type" value="Genomic_DNA"/>
</dbReference>
<dbReference type="Pfam" id="PF04062">
    <property type="entry name" value="P21-Arc"/>
    <property type="match status" value="1"/>
</dbReference>
<evidence type="ECO:0000256" key="4">
    <source>
        <dbReference type="ARBA" id="ARBA00022857"/>
    </source>
</evidence>
<evidence type="ECO:0000313" key="10">
    <source>
        <dbReference type="Proteomes" id="UP000749309"/>
    </source>
</evidence>
<dbReference type="InterPro" id="IPR008030">
    <property type="entry name" value="NmrA-like"/>
</dbReference>
<dbReference type="Gene3D" id="1.10.1760.10">
    <property type="entry name" value="Actin-related protein 2/3 complex subunit 3"/>
    <property type="match status" value="1"/>
</dbReference>
<sequence length="499" mass="55715">MPAYHSIFLDEANVQTIGSSDLDIDPDSESYDCLDEVLSLYRANTFFRNFEIKGPADRMMIYGILFVSECLGKVKPNMSSREAEKALINASLDHFAIPGDAAFPLNQAFEPPKDRQDAEALRQYVVFPLGLFGNALYLKINAVNTDIYPKCDKNSQFDFTPDYTPGVKGRPSMSYLKKVAIVGATGTIGQCIVREILKAQKHEVTAITRSASNTVMPEGVNVAKVDYDNRFTLVSALRGQDVLIITMASSAPKDIQIKLVEAAAEADVPYIIPNGWGLDATHPVSDDVFLGPPQRAVYKRIEELGKSAWINFVSGFWYEFSLVGGPNAYGFDIDNRSVTFYDDGTARINTSTWDQTGRAVANFLSLKEKPENGEDERLTISGFKNKNVFFSSFLVSQKDMFQSILRATGTKEEDWKITHEPSEQRYKSAVESFRQGNRDGFVRAMFTRMFYPEGSGNSAGAFEATNNLQNDLLDLPDEDIDELTKAAIENPEQFRRNYS</sequence>
<dbReference type="GO" id="GO:0030833">
    <property type="term" value="P:regulation of actin filament polymerization"/>
    <property type="evidence" value="ECO:0007669"/>
    <property type="project" value="InterPro"/>
</dbReference>
<dbReference type="InterPro" id="IPR036753">
    <property type="entry name" value="ARPC3_sf"/>
</dbReference>
<dbReference type="InterPro" id="IPR051609">
    <property type="entry name" value="NmrA/Isoflavone_reductase-like"/>
</dbReference>